<dbReference type="OrthoDB" id="9783686at2"/>
<dbReference type="PIRSF" id="PIRSF019422">
    <property type="entry name" value="MltA"/>
    <property type="match status" value="1"/>
</dbReference>
<evidence type="ECO:0000313" key="8">
    <source>
        <dbReference type="Proteomes" id="UP000066549"/>
    </source>
</evidence>
<dbReference type="InterPro" id="IPR005300">
    <property type="entry name" value="MltA_B"/>
</dbReference>
<proteinExistence type="predicted"/>
<gene>
    <name evidence="7" type="ORF">VI33_03935</name>
</gene>
<dbReference type="Pfam" id="PF03562">
    <property type="entry name" value="MltA"/>
    <property type="match status" value="1"/>
</dbReference>
<keyword evidence="4" id="KW-0961">Cell wall biogenesis/degradation</keyword>
<keyword evidence="8" id="KW-1185">Reference proteome</keyword>
<sequence>MIKFLLPLIFFIFIGCVPKQIEKTDCQCDETVESKKSEECNVVEVKEKSDENIVPFSQLRQSEWYEIDFILKSDNVKDSWPAWQKSCSTLINQKQWKKVCSIANLMEDPSSEEVIEFFKTNFTLYKSWKDDGTDYGLITGYYQPILNGSKEKTKKYSTPIYKTPEDLITVDLSELYPEMKYKRLRGKVEGNKLLPYFSREQISSSENILKGNELFWVDNAVEAFFLEIQGSGIIKFEDGSEIPIGYADQNGHPYRSMGRALINAGELTKDNASMQGIKSWANKNKKKLKKFLDKNPSFVFFRELDNGLDGPIGAQGVPITAERSIAIDRRYVPIGSPVFLATTFPNSNESLNRLVIAQDTGGAIRGPIRADYYWGAGPEAGKKAGAMKQQGNIWVMLPKEFKINKKKEQ</sequence>
<evidence type="ECO:0000259" key="6">
    <source>
        <dbReference type="SMART" id="SM00925"/>
    </source>
</evidence>
<dbReference type="Proteomes" id="UP000066549">
    <property type="component" value="Chromosome"/>
</dbReference>
<dbReference type="AlphaFoldDB" id="A0A0H4J1J0"/>
<dbReference type="GO" id="GO:0019867">
    <property type="term" value="C:outer membrane"/>
    <property type="evidence" value="ECO:0007669"/>
    <property type="project" value="InterPro"/>
</dbReference>
<evidence type="ECO:0000256" key="4">
    <source>
        <dbReference type="ARBA" id="ARBA00023316"/>
    </source>
</evidence>
<dbReference type="Gene3D" id="2.40.40.10">
    <property type="entry name" value="RlpA-like domain"/>
    <property type="match status" value="1"/>
</dbReference>
<dbReference type="GO" id="GO:0009253">
    <property type="term" value="P:peptidoglycan catabolic process"/>
    <property type="evidence" value="ECO:0007669"/>
    <property type="project" value="TreeGrafter"/>
</dbReference>
<dbReference type="PROSITE" id="PS51257">
    <property type="entry name" value="PROKAR_LIPOPROTEIN"/>
    <property type="match status" value="1"/>
</dbReference>
<dbReference type="PATRIC" id="fig|1623450.3.peg.779"/>
<evidence type="ECO:0000256" key="1">
    <source>
        <dbReference type="ARBA" id="ARBA00001420"/>
    </source>
</evidence>
<dbReference type="GO" id="GO:0009254">
    <property type="term" value="P:peptidoglycan turnover"/>
    <property type="evidence" value="ECO:0007669"/>
    <property type="project" value="InterPro"/>
</dbReference>
<dbReference type="Pfam" id="PF06725">
    <property type="entry name" value="3D"/>
    <property type="match status" value="1"/>
</dbReference>
<dbReference type="PANTHER" id="PTHR30124">
    <property type="entry name" value="MEMBRANE-BOUND LYTIC MUREIN TRANSGLYCOSYLASE A"/>
    <property type="match status" value="1"/>
</dbReference>
<dbReference type="Gene3D" id="2.40.240.50">
    <property type="entry name" value="Barwin-like endoglucanases"/>
    <property type="match status" value="1"/>
</dbReference>
<dbReference type="EC" id="4.2.2.n1" evidence="2"/>
<comment type="catalytic activity">
    <reaction evidence="1">
        <text>Exolytic cleavage of the (1-&gt;4)-beta-glycosidic linkage between N-acetylmuramic acid (MurNAc) and N-acetylglucosamine (GlcNAc) residues in peptidoglycan, from either the reducing or the non-reducing ends of the peptidoglycan chains, with concomitant formation of a 1,6-anhydrobond in the MurNAc residue.</text>
        <dbReference type="EC" id="4.2.2.n1"/>
    </reaction>
</comment>
<dbReference type="InterPro" id="IPR026044">
    <property type="entry name" value="MltA"/>
</dbReference>
<dbReference type="CDD" id="cd14668">
    <property type="entry name" value="mlta_B"/>
    <property type="match status" value="1"/>
</dbReference>
<dbReference type="InterPro" id="IPR036908">
    <property type="entry name" value="RlpA-like_sf"/>
</dbReference>
<organism evidence="7 8">
    <name type="scientific">Methylophilales bacterium MBRS-H7</name>
    <dbReference type="NCBI Taxonomy" id="1623450"/>
    <lineage>
        <taxon>Bacteria</taxon>
        <taxon>Pseudomonadati</taxon>
        <taxon>Pseudomonadota</taxon>
        <taxon>Betaproteobacteria</taxon>
        <taxon>Nitrosomonadales</taxon>
        <taxon>OM43 clade</taxon>
    </lineage>
</organism>
<accession>A0A0H4J1J0</accession>
<protein>
    <recommendedName>
        <fullName evidence="2">peptidoglycan lytic exotransglycosylase</fullName>
        <ecNumber evidence="2">4.2.2.n1</ecNumber>
    </recommendedName>
    <alternativeName>
        <fullName evidence="5">Murein hydrolase A</fullName>
    </alternativeName>
</protein>
<dbReference type="GO" id="GO:0004553">
    <property type="term" value="F:hydrolase activity, hydrolyzing O-glycosyl compounds"/>
    <property type="evidence" value="ECO:0007669"/>
    <property type="project" value="InterPro"/>
</dbReference>
<evidence type="ECO:0000313" key="7">
    <source>
        <dbReference type="EMBL" id="AKO65875.1"/>
    </source>
</evidence>
<evidence type="ECO:0000256" key="5">
    <source>
        <dbReference type="ARBA" id="ARBA00030918"/>
    </source>
</evidence>
<dbReference type="InterPro" id="IPR010611">
    <property type="entry name" value="3D_dom"/>
</dbReference>
<dbReference type="GO" id="GO:0008933">
    <property type="term" value="F:peptidoglycan lytic transglycosylase activity"/>
    <property type="evidence" value="ECO:0007669"/>
    <property type="project" value="TreeGrafter"/>
</dbReference>
<reference evidence="7 8" key="1">
    <citation type="submission" date="2015-03" db="EMBL/GenBank/DDBJ databases">
        <title>Comparative analysis of the OM43 clade including a novel species from Red Sea uncovers genomic and metabolic diversity among marine methylotrophs.</title>
        <authorList>
            <person name="Jimenez-Infante F."/>
            <person name="Ngugi D.K."/>
            <person name="Vinu M."/>
            <person name="Alam I."/>
            <person name="Kamau A."/>
            <person name="Blom J."/>
            <person name="Bajic V.B."/>
            <person name="Stingl U."/>
        </authorList>
    </citation>
    <scope>NUCLEOTIDE SEQUENCE [LARGE SCALE GENOMIC DNA]</scope>
    <source>
        <strain evidence="7 8">MBRSH7</strain>
    </source>
</reference>
<dbReference type="CDD" id="cd14485">
    <property type="entry name" value="mltA_like_LT_A"/>
    <property type="match status" value="1"/>
</dbReference>
<dbReference type="PANTHER" id="PTHR30124:SF0">
    <property type="entry name" value="MEMBRANE-BOUND LYTIC MUREIN TRANSGLYCOSYLASE A"/>
    <property type="match status" value="1"/>
</dbReference>
<evidence type="ECO:0000256" key="2">
    <source>
        <dbReference type="ARBA" id="ARBA00012587"/>
    </source>
</evidence>
<dbReference type="GO" id="GO:0071555">
    <property type="term" value="P:cell wall organization"/>
    <property type="evidence" value="ECO:0007669"/>
    <property type="project" value="UniProtKB-KW"/>
</dbReference>
<feature type="domain" description="Lytic transglycosylase MltA" evidence="6">
    <location>
        <begin position="145"/>
        <end position="302"/>
    </location>
</feature>
<dbReference type="EMBL" id="CP011002">
    <property type="protein sequence ID" value="AKO65875.1"/>
    <property type="molecule type" value="Genomic_DNA"/>
</dbReference>
<dbReference type="SUPFAM" id="SSF50685">
    <property type="entry name" value="Barwin-like endoglucanases"/>
    <property type="match status" value="1"/>
</dbReference>
<evidence type="ECO:0000256" key="3">
    <source>
        <dbReference type="ARBA" id="ARBA00023239"/>
    </source>
</evidence>
<dbReference type="SMART" id="SM00925">
    <property type="entry name" value="MltA"/>
    <property type="match status" value="1"/>
</dbReference>
<keyword evidence="3" id="KW-0456">Lyase</keyword>
<name>A0A0H4J1J0_9PROT</name>